<keyword evidence="3" id="KW-1185">Reference proteome</keyword>
<evidence type="ECO:0000313" key="2">
    <source>
        <dbReference type="EnsemblMetazoa" id="XP_014255761.1"/>
    </source>
</evidence>
<dbReference type="EnsemblMetazoa" id="XM_014400275.2">
    <property type="protein sequence ID" value="XP_014255761.1"/>
    <property type="gene ID" value="LOC106670180"/>
</dbReference>
<protein>
    <submittedName>
        <fullName evidence="2">Uncharacterized protein</fullName>
    </submittedName>
</protein>
<dbReference type="AlphaFoldDB" id="A0A8I6S094"/>
<dbReference type="KEGG" id="clec:106670180"/>
<evidence type="ECO:0000256" key="1">
    <source>
        <dbReference type="SAM" id="MobiDB-lite"/>
    </source>
</evidence>
<dbReference type="RefSeq" id="XP_014255761.1">
    <property type="nucleotide sequence ID" value="XM_014400275.2"/>
</dbReference>
<accession>A0A8I6S094</accession>
<feature type="region of interest" description="Disordered" evidence="1">
    <location>
        <begin position="59"/>
        <end position="91"/>
    </location>
</feature>
<feature type="region of interest" description="Disordered" evidence="1">
    <location>
        <begin position="150"/>
        <end position="169"/>
    </location>
</feature>
<name>A0A8I6S094_CIMLE</name>
<evidence type="ECO:0000313" key="3">
    <source>
        <dbReference type="Proteomes" id="UP000494040"/>
    </source>
</evidence>
<proteinExistence type="predicted"/>
<dbReference type="GeneID" id="106670180"/>
<organism evidence="2 3">
    <name type="scientific">Cimex lectularius</name>
    <name type="common">Bed bug</name>
    <name type="synonym">Acanthia lectularia</name>
    <dbReference type="NCBI Taxonomy" id="79782"/>
    <lineage>
        <taxon>Eukaryota</taxon>
        <taxon>Metazoa</taxon>
        <taxon>Ecdysozoa</taxon>
        <taxon>Arthropoda</taxon>
        <taxon>Hexapoda</taxon>
        <taxon>Insecta</taxon>
        <taxon>Pterygota</taxon>
        <taxon>Neoptera</taxon>
        <taxon>Paraneoptera</taxon>
        <taxon>Hemiptera</taxon>
        <taxon>Heteroptera</taxon>
        <taxon>Panheteroptera</taxon>
        <taxon>Cimicomorpha</taxon>
        <taxon>Cimicidae</taxon>
        <taxon>Cimex</taxon>
    </lineage>
</organism>
<reference evidence="2" key="1">
    <citation type="submission" date="2022-01" db="UniProtKB">
        <authorList>
            <consortium name="EnsemblMetazoa"/>
        </authorList>
    </citation>
    <scope>IDENTIFICATION</scope>
</reference>
<feature type="compositionally biased region" description="Polar residues" evidence="1">
    <location>
        <begin position="150"/>
        <end position="160"/>
    </location>
</feature>
<feature type="compositionally biased region" description="Basic and acidic residues" evidence="1">
    <location>
        <begin position="67"/>
        <end position="77"/>
    </location>
</feature>
<dbReference type="Proteomes" id="UP000494040">
    <property type="component" value="Unassembled WGS sequence"/>
</dbReference>
<sequence>MGKRIIIRKGGGHKGSTQSALSALTLLAFLFFLNILQSCLRDQMLNQVPITIMMTTTTTSTTTSEGQRLKRETDKNNYKGHPPTFKKETTDSTFDNSADRFSAWIYDRVCCKDCEPKNIKSKKETFENYLRKSVIMICELFEADSAKTCQNESEYSSNQGYKDETSTKT</sequence>